<reference evidence="1 2" key="1">
    <citation type="submission" date="2019-03" db="EMBL/GenBank/DDBJ databases">
        <title>Paraburkholderia sp. isolated from native Mimosa gymnas in Guartela State Park, Brazil.</title>
        <authorList>
            <person name="Paulitsch F."/>
            <person name="Hungria M."/>
            <person name="Delamuta J.R.M."/>
            <person name="Ribeiro R.A."/>
            <person name="Dall'Agnol R."/>
            <person name="Silva J.S.B."/>
        </authorList>
    </citation>
    <scope>NUCLEOTIDE SEQUENCE [LARGE SCALE GENOMIC DNA]</scope>
    <source>
        <strain evidence="1 2">CNPSo 3008</strain>
    </source>
</reference>
<sequence>MREVSSTVTMPTESRDVEHEAAQGCIDGIGLIAFTTFTPDNTLMSIVKASLSLSRMAYVGRLAQPNWTRAMRLRVIFQTARLPSAALTRSEHSGFFRGEI</sequence>
<dbReference type="EMBL" id="SMOD01000016">
    <property type="protein sequence ID" value="TDG06111.1"/>
    <property type="molecule type" value="Genomic_DNA"/>
</dbReference>
<organism evidence="1 2">
    <name type="scientific">Paraburkholderia guartelaensis</name>
    <dbReference type="NCBI Taxonomy" id="2546446"/>
    <lineage>
        <taxon>Bacteria</taxon>
        <taxon>Pseudomonadati</taxon>
        <taxon>Pseudomonadota</taxon>
        <taxon>Betaproteobacteria</taxon>
        <taxon>Burkholderiales</taxon>
        <taxon>Burkholderiaceae</taxon>
        <taxon>Paraburkholderia</taxon>
    </lineage>
</organism>
<comment type="caution">
    <text evidence="1">The sequence shown here is derived from an EMBL/GenBank/DDBJ whole genome shotgun (WGS) entry which is preliminary data.</text>
</comment>
<protein>
    <submittedName>
        <fullName evidence="1">Uncharacterized protein</fullName>
    </submittedName>
</protein>
<dbReference type="AlphaFoldDB" id="A0A4R5LBN2"/>
<proteinExistence type="predicted"/>
<evidence type="ECO:0000313" key="1">
    <source>
        <dbReference type="EMBL" id="TDG06111.1"/>
    </source>
</evidence>
<evidence type="ECO:0000313" key="2">
    <source>
        <dbReference type="Proteomes" id="UP000295606"/>
    </source>
</evidence>
<gene>
    <name evidence="1" type="ORF">E1N52_21355</name>
</gene>
<accession>A0A4R5LBN2</accession>
<name>A0A4R5LBN2_9BURK</name>
<dbReference type="RefSeq" id="WP_133184719.1">
    <property type="nucleotide sequence ID" value="NZ_SMOD01000016.1"/>
</dbReference>
<dbReference type="Proteomes" id="UP000295606">
    <property type="component" value="Unassembled WGS sequence"/>
</dbReference>